<dbReference type="PROSITE" id="PS50102">
    <property type="entry name" value="RRM"/>
    <property type="match status" value="1"/>
</dbReference>
<protein>
    <recommendedName>
        <fullName evidence="5">RRM domain-containing protein</fullName>
    </recommendedName>
</protein>
<dbReference type="Proteomes" id="UP000886595">
    <property type="component" value="Unassembled WGS sequence"/>
</dbReference>
<dbReference type="CDD" id="cd12383">
    <property type="entry name" value="RRM_RBM42"/>
    <property type="match status" value="1"/>
</dbReference>
<evidence type="ECO:0000256" key="1">
    <source>
        <dbReference type="ARBA" id="ARBA00022664"/>
    </source>
</evidence>
<dbReference type="InterPro" id="IPR034215">
    <property type="entry name" value="RBM42_RRM"/>
</dbReference>
<keyword evidence="1" id="KW-0507">mRNA processing</keyword>
<dbReference type="Pfam" id="PF00076">
    <property type="entry name" value="RRM_1"/>
    <property type="match status" value="1"/>
</dbReference>
<evidence type="ECO:0000259" key="5">
    <source>
        <dbReference type="PROSITE" id="PS50102"/>
    </source>
</evidence>
<proteinExistence type="predicted"/>
<dbReference type="GO" id="GO:0003729">
    <property type="term" value="F:mRNA binding"/>
    <property type="evidence" value="ECO:0007669"/>
    <property type="project" value="InterPro"/>
</dbReference>
<name>A0A8X7RU32_BRACI</name>
<dbReference type="PANTHER" id="PTHR47640">
    <property type="entry name" value="TRNA SELENOCYSTEINE 1-ASSOCIATED PROTEIN 1-RELATED-RELATED"/>
    <property type="match status" value="1"/>
</dbReference>
<dbReference type="FunFam" id="3.30.70.330:FF:000309">
    <property type="entry name" value="RNA-binding protein 42"/>
    <property type="match status" value="1"/>
</dbReference>
<dbReference type="AlphaFoldDB" id="A0A8X7RU32"/>
<evidence type="ECO:0000256" key="4">
    <source>
        <dbReference type="SAM" id="MobiDB-lite"/>
    </source>
</evidence>
<keyword evidence="7" id="KW-1185">Reference proteome</keyword>
<dbReference type="GO" id="GO:0006397">
    <property type="term" value="P:mRNA processing"/>
    <property type="evidence" value="ECO:0007669"/>
    <property type="project" value="UniProtKB-KW"/>
</dbReference>
<organism evidence="6 7">
    <name type="scientific">Brassica carinata</name>
    <name type="common">Ethiopian mustard</name>
    <name type="synonym">Abyssinian cabbage</name>
    <dbReference type="NCBI Taxonomy" id="52824"/>
    <lineage>
        <taxon>Eukaryota</taxon>
        <taxon>Viridiplantae</taxon>
        <taxon>Streptophyta</taxon>
        <taxon>Embryophyta</taxon>
        <taxon>Tracheophyta</taxon>
        <taxon>Spermatophyta</taxon>
        <taxon>Magnoliopsida</taxon>
        <taxon>eudicotyledons</taxon>
        <taxon>Gunneridae</taxon>
        <taxon>Pentapetalae</taxon>
        <taxon>rosids</taxon>
        <taxon>malvids</taxon>
        <taxon>Brassicales</taxon>
        <taxon>Brassicaceae</taxon>
        <taxon>Brassiceae</taxon>
        <taxon>Brassica</taxon>
    </lineage>
</organism>
<dbReference type="PANTHER" id="PTHR47640:SF35">
    <property type="entry name" value="RRM DOMAIN-CONTAINING PROTEIN"/>
    <property type="match status" value="1"/>
</dbReference>
<gene>
    <name evidence="6" type="ORF">Bca52824_040787</name>
</gene>
<feature type="region of interest" description="Disordered" evidence="4">
    <location>
        <begin position="36"/>
        <end position="61"/>
    </location>
</feature>
<reference evidence="6 7" key="1">
    <citation type="submission" date="2020-02" db="EMBL/GenBank/DDBJ databases">
        <authorList>
            <person name="Ma Q."/>
            <person name="Huang Y."/>
            <person name="Song X."/>
            <person name="Pei D."/>
        </authorList>
    </citation>
    <scope>NUCLEOTIDE SEQUENCE [LARGE SCALE GENOMIC DNA]</scope>
    <source>
        <strain evidence="6">Sxm20200214</strain>
        <tissue evidence="6">Leaf</tissue>
    </source>
</reference>
<dbReference type="SMART" id="SM00360">
    <property type="entry name" value="RRM"/>
    <property type="match status" value="1"/>
</dbReference>
<evidence type="ECO:0000313" key="7">
    <source>
        <dbReference type="Proteomes" id="UP000886595"/>
    </source>
</evidence>
<dbReference type="EMBL" id="JAAMPC010000009">
    <property type="protein sequence ID" value="KAG2294118.1"/>
    <property type="molecule type" value="Genomic_DNA"/>
</dbReference>
<evidence type="ECO:0000256" key="3">
    <source>
        <dbReference type="PROSITE-ProRule" id="PRU00176"/>
    </source>
</evidence>
<dbReference type="OrthoDB" id="1749473at2759"/>
<keyword evidence="2 3" id="KW-0694">RNA-binding</keyword>
<evidence type="ECO:0000256" key="2">
    <source>
        <dbReference type="ARBA" id="ARBA00022884"/>
    </source>
</evidence>
<comment type="caution">
    <text evidence="6">The sequence shown here is derived from an EMBL/GenBank/DDBJ whole genome shotgun (WGS) entry which is preliminary data.</text>
</comment>
<dbReference type="Gene3D" id="3.30.70.330">
    <property type="match status" value="1"/>
</dbReference>
<feature type="compositionally biased region" description="Basic and acidic residues" evidence="4">
    <location>
        <begin position="151"/>
        <end position="165"/>
    </location>
</feature>
<dbReference type="InterPro" id="IPR000504">
    <property type="entry name" value="RRM_dom"/>
</dbReference>
<dbReference type="InterPro" id="IPR025521">
    <property type="entry name" value="Neprosin_propep"/>
</dbReference>
<dbReference type="InterPro" id="IPR035979">
    <property type="entry name" value="RBD_domain_sf"/>
</dbReference>
<dbReference type="InterPro" id="IPR012677">
    <property type="entry name" value="Nucleotide-bd_a/b_plait_sf"/>
</dbReference>
<evidence type="ECO:0000313" key="6">
    <source>
        <dbReference type="EMBL" id="KAG2294118.1"/>
    </source>
</evidence>
<feature type="region of interest" description="Disordered" evidence="4">
    <location>
        <begin position="150"/>
        <end position="182"/>
    </location>
</feature>
<sequence length="327" mass="36711">MIFVFNKLAVRLVALLRQLWQLLLIWLNFGSGTVSVPTTETKHKAETKKRANPRKAAGQSWEDPTLAEWPENDYRLFCGDLGNEVNDDLLSKAFARFPTFNMAKVIRDKRTGKTKGYGFVSFLNPADLAAALKEMNGKYVGNRPIKLRKSSWKERTDQEAAERQKATSQQQETKDGEEEERTPQVINPWYSEGVPTLLLESGGKKLVVHRVSLGDPWILGALLTSLPFLLVNFRSMEMSMGFLFLVMAVVARTAATQPVLTIMSPDGDIVDCININDQPAFDHPLLRNHTVLTNAYLLNNDTGSTGISARHRRYQLAGMARKRDGMS</sequence>
<accession>A0A8X7RU32</accession>
<dbReference type="SUPFAM" id="SSF54928">
    <property type="entry name" value="RNA-binding domain, RBD"/>
    <property type="match status" value="1"/>
</dbReference>
<dbReference type="Pfam" id="PF14365">
    <property type="entry name" value="Neprosin_AP"/>
    <property type="match status" value="1"/>
</dbReference>
<dbReference type="InterPro" id="IPR050825">
    <property type="entry name" value="RBM42_RBP45_47-like"/>
</dbReference>
<feature type="domain" description="RRM" evidence="5">
    <location>
        <begin position="74"/>
        <end position="152"/>
    </location>
</feature>